<dbReference type="InterPro" id="IPR029041">
    <property type="entry name" value="FAD-linked_oxidoreductase-like"/>
</dbReference>
<reference evidence="2" key="1">
    <citation type="journal article" date="2014" name="Front. Microbiol.">
        <title>High frequency of phylogenetically diverse reductive dehalogenase-homologous genes in deep subseafloor sedimentary metagenomes.</title>
        <authorList>
            <person name="Kawai M."/>
            <person name="Futagami T."/>
            <person name="Toyoda A."/>
            <person name="Takaki Y."/>
            <person name="Nishi S."/>
            <person name="Hori S."/>
            <person name="Arai W."/>
            <person name="Tsubouchi T."/>
            <person name="Morono Y."/>
            <person name="Uchiyama I."/>
            <person name="Ito T."/>
            <person name="Fujiyama A."/>
            <person name="Inagaki F."/>
            <person name="Takami H."/>
        </authorList>
    </citation>
    <scope>NUCLEOTIDE SEQUENCE</scope>
    <source>
        <strain evidence="2">Expedition CK06-06</strain>
    </source>
</reference>
<feature type="non-terminal residue" evidence="2">
    <location>
        <position position="77"/>
    </location>
</feature>
<name>X0WND9_9ZZZZ</name>
<dbReference type="SUPFAM" id="SSF51730">
    <property type="entry name" value="FAD-linked oxidoreductase"/>
    <property type="match status" value="1"/>
</dbReference>
<protein>
    <recommendedName>
        <fullName evidence="3">Methylenetetrahydrofolate reductase (NAD(P)H)</fullName>
    </recommendedName>
</protein>
<evidence type="ECO:0000256" key="1">
    <source>
        <dbReference type="ARBA" id="ARBA00023002"/>
    </source>
</evidence>
<dbReference type="Gene3D" id="3.20.20.220">
    <property type="match status" value="1"/>
</dbReference>
<comment type="caution">
    <text evidence="2">The sequence shown here is derived from an EMBL/GenBank/DDBJ whole genome shotgun (WGS) entry which is preliminary data.</text>
</comment>
<evidence type="ECO:0008006" key="3">
    <source>
        <dbReference type="Google" id="ProtNLM"/>
    </source>
</evidence>
<accession>X0WND9</accession>
<keyword evidence="1" id="KW-0560">Oxidoreductase</keyword>
<organism evidence="2">
    <name type="scientific">marine sediment metagenome</name>
    <dbReference type="NCBI Taxonomy" id="412755"/>
    <lineage>
        <taxon>unclassified sequences</taxon>
        <taxon>metagenomes</taxon>
        <taxon>ecological metagenomes</taxon>
    </lineage>
</organism>
<evidence type="ECO:0000313" key="2">
    <source>
        <dbReference type="EMBL" id="GAG32165.1"/>
    </source>
</evidence>
<dbReference type="AlphaFoldDB" id="X0WND9"/>
<sequence length="77" mass="8014">MKSASRLEKVLTAGHFAVTSELGPPQSSNPEAIKKKAQYCLGKVDGVNITDNQTAIVRMSSVASGVIAISCGLEPIV</sequence>
<dbReference type="GO" id="GO:0016491">
    <property type="term" value="F:oxidoreductase activity"/>
    <property type="evidence" value="ECO:0007669"/>
    <property type="project" value="UniProtKB-KW"/>
</dbReference>
<dbReference type="EMBL" id="BARS01041432">
    <property type="protein sequence ID" value="GAG32165.1"/>
    <property type="molecule type" value="Genomic_DNA"/>
</dbReference>
<proteinExistence type="predicted"/>
<gene>
    <name evidence="2" type="ORF">S01H1_63015</name>
</gene>